<keyword evidence="6" id="KW-1185">Reference proteome</keyword>
<dbReference type="Pfam" id="PF11797">
    <property type="entry name" value="WxLIP_HBD"/>
    <property type="match status" value="1"/>
</dbReference>
<dbReference type="RefSeq" id="WP_275471791.1">
    <property type="nucleotide sequence ID" value="NZ_JAPDSH010000005.1"/>
</dbReference>
<name>A0ABT5X2H8_9ENTE</name>
<keyword evidence="1" id="KW-0472">Membrane</keyword>
<keyword evidence="1" id="KW-1133">Transmembrane helix</keyword>
<proteinExistence type="predicted"/>
<reference evidence="5" key="1">
    <citation type="submission" date="2022-10" db="EMBL/GenBank/DDBJ databases">
        <title>Vagococcus sp. isolated from poultry meat.</title>
        <authorList>
            <person name="Johansson P."/>
            <person name="Bjorkroth J."/>
        </authorList>
    </citation>
    <scope>NUCLEOTIDE SEQUENCE</scope>
    <source>
        <strain evidence="5">PNs007</strain>
    </source>
</reference>
<dbReference type="InterPro" id="IPR010317">
    <property type="entry name" value="WxLIP_PGBD"/>
</dbReference>
<dbReference type="InterPro" id="IPR021759">
    <property type="entry name" value="WxLIP_HBD"/>
</dbReference>
<accession>A0ABT5X2H8</accession>
<feature type="transmembrane region" description="Helical" evidence="1">
    <location>
        <begin position="303"/>
        <end position="325"/>
    </location>
</feature>
<evidence type="ECO:0000259" key="3">
    <source>
        <dbReference type="Pfam" id="PF06030"/>
    </source>
</evidence>
<gene>
    <name evidence="5" type="ORF">OL233_07890</name>
</gene>
<evidence type="ECO:0000313" key="6">
    <source>
        <dbReference type="Proteomes" id="UP001147148"/>
    </source>
</evidence>
<feature type="signal peptide" evidence="2">
    <location>
        <begin position="1"/>
        <end position="26"/>
    </location>
</feature>
<dbReference type="EMBL" id="JAPDSH010000005">
    <property type="protein sequence ID" value="MDF0480213.1"/>
    <property type="molecule type" value="Genomic_DNA"/>
</dbReference>
<keyword evidence="2" id="KW-0732">Signal</keyword>
<organism evidence="5 6">
    <name type="scientific">Vagococcus proximus</name>
    <dbReference type="NCBI Taxonomy" id="2991417"/>
    <lineage>
        <taxon>Bacteria</taxon>
        <taxon>Bacillati</taxon>
        <taxon>Bacillota</taxon>
        <taxon>Bacilli</taxon>
        <taxon>Lactobacillales</taxon>
        <taxon>Enterococcaceae</taxon>
        <taxon>Vagococcus</taxon>
    </lineage>
</organism>
<protein>
    <submittedName>
        <fullName evidence="5">DUF916 and DUF3324 domain-containing protein</fullName>
    </submittedName>
</protein>
<dbReference type="Proteomes" id="UP001147148">
    <property type="component" value="Unassembled WGS sequence"/>
</dbReference>
<feature type="domain" description="WxL Interacting Protein peptidoglycan binding" evidence="3">
    <location>
        <begin position="36"/>
        <end position="149"/>
    </location>
</feature>
<evidence type="ECO:0000313" key="5">
    <source>
        <dbReference type="EMBL" id="MDF0480213.1"/>
    </source>
</evidence>
<dbReference type="Pfam" id="PF06030">
    <property type="entry name" value="WxLIP_PGBD"/>
    <property type="match status" value="1"/>
</dbReference>
<evidence type="ECO:0000259" key="4">
    <source>
        <dbReference type="Pfam" id="PF11797"/>
    </source>
</evidence>
<comment type="caution">
    <text evidence="5">The sequence shown here is derived from an EMBL/GenBank/DDBJ whole genome shotgun (WGS) entry which is preliminary data.</text>
</comment>
<feature type="domain" description="WxL Interacting Protein host binding" evidence="4">
    <location>
        <begin position="157"/>
        <end position="292"/>
    </location>
</feature>
<evidence type="ECO:0000256" key="2">
    <source>
        <dbReference type="SAM" id="SignalP"/>
    </source>
</evidence>
<keyword evidence="1" id="KW-0812">Transmembrane</keyword>
<evidence type="ECO:0000256" key="1">
    <source>
        <dbReference type="SAM" id="Phobius"/>
    </source>
</evidence>
<sequence length="342" mass="38842">MKKIKTILVTVMSVAFCTMSIESTQANENKLQFTPKLIQSKEKMDDSETDFKLKVKPNTDVSFSVDVTNESKEPIKMEAAIKDAATNNQGSINYASDKKVINDKVSLEKIADYHEEFELKSHEKKTLKVSFKTPKEPFDGIILGGLYIEQKPDEKSKEMIRNAFSYTVPVILVESEKNIDANLTFKSVTPELTGGRNALKVSLNNPVYNILPDAFYEVNVTKKGEDKSLYKDELKGMSFAPNSTFDHYILMGQDNYQAGDYTAHIKVSSDYGEWEWNEDFSIKSQTAKDLNEKSVSVKRMSTLMKVMIGLIILLILIIIIVITMMRRKLKKIEKIREIETGN</sequence>
<feature type="chain" id="PRO_5045289252" evidence="2">
    <location>
        <begin position="27"/>
        <end position="342"/>
    </location>
</feature>